<evidence type="ECO:0000313" key="7">
    <source>
        <dbReference type="Proteomes" id="UP001196136"/>
    </source>
</evidence>
<dbReference type="Pfam" id="PF22666">
    <property type="entry name" value="Glyco_hydro_2_N2"/>
    <property type="match status" value="1"/>
</dbReference>
<evidence type="ECO:0000256" key="2">
    <source>
        <dbReference type="ARBA" id="ARBA00022801"/>
    </source>
</evidence>
<keyword evidence="2" id="KW-0378">Hydrolase</keyword>
<name>A0ABS7EVN5_9FLAO</name>
<dbReference type="Gene3D" id="2.60.40.10">
    <property type="entry name" value="Immunoglobulins"/>
    <property type="match status" value="1"/>
</dbReference>
<reference evidence="6 7" key="1">
    <citation type="submission" date="2021-08" db="EMBL/GenBank/DDBJ databases">
        <title>Muricauda profundi sp. nov., a marine bacterium isolated from deep seawater of the Mariana Trench.</title>
        <authorList>
            <person name="Wei Y."/>
        </authorList>
    </citation>
    <scope>NUCLEOTIDE SEQUENCE [LARGE SCALE GENOMIC DNA]</scope>
    <source>
        <strain evidence="6 7">W52</strain>
    </source>
</reference>
<dbReference type="Gene3D" id="2.60.120.260">
    <property type="entry name" value="Galactose-binding domain-like"/>
    <property type="match status" value="1"/>
</dbReference>
<evidence type="ECO:0000259" key="4">
    <source>
        <dbReference type="Pfam" id="PF00703"/>
    </source>
</evidence>
<accession>A0ABS7EVN5</accession>
<evidence type="ECO:0008006" key="8">
    <source>
        <dbReference type="Google" id="ProtNLM"/>
    </source>
</evidence>
<evidence type="ECO:0000256" key="3">
    <source>
        <dbReference type="ARBA" id="ARBA00023295"/>
    </source>
</evidence>
<dbReference type="InterPro" id="IPR008979">
    <property type="entry name" value="Galactose-bd-like_sf"/>
</dbReference>
<dbReference type="InterPro" id="IPR013783">
    <property type="entry name" value="Ig-like_fold"/>
</dbReference>
<protein>
    <recommendedName>
        <fullName evidence="8">Beta-galactosidase</fullName>
    </recommendedName>
</protein>
<organism evidence="6 7">
    <name type="scientific">Flagellimonas abyssi</name>
    <dbReference type="NCBI Taxonomy" id="2864871"/>
    <lineage>
        <taxon>Bacteria</taxon>
        <taxon>Pseudomonadati</taxon>
        <taxon>Bacteroidota</taxon>
        <taxon>Flavobacteriia</taxon>
        <taxon>Flavobacteriales</taxon>
        <taxon>Flavobacteriaceae</taxon>
        <taxon>Flagellimonas</taxon>
    </lineage>
</organism>
<dbReference type="InterPro" id="IPR006102">
    <property type="entry name" value="Ig-like_GH2"/>
</dbReference>
<sequence>MEEKKDGSNMGSEAILKTRWTDQVDPNHVLPEYPRPIQQRKEWMNLNGYWQVDTSPKQDISFGTVLSDTILVPFAVESYLSAVQEKTDDLLYRKTFTVPEDWDDQVILNFEGVDYDATIYVNTQKVGEHKGAFDHFSFNITKYLTKGEQELMVRVHDASNDGLQPVGKQVKKPEGIFYTSTTGIWQTVWVEPVSTNHIQSFKVESDIDKGQIDFFAEATEGNGTIKLVLKDGDHLVAETEGSPGDHIILEVPEPKLWSPEQPFLYDLEVQLVNNGSITDEFSSYVAMRKISLGKDKNNDTKILLNNEPYFQVGVLDQGYWPDGLMTPLQKKLIYGILKPLKRWALTCCANMQKPKANVGITYAINWECWFGKICRKFTHTKILKKGSPRKTNSSLKVNSKPWWMTFITTRVSSCGSFLMKGGDNTTQKGLPIG</sequence>
<evidence type="ECO:0000313" key="6">
    <source>
        <dbReference type="EMBL" id="MBW8201681.1"/>
    </source>
</evidence>
<dbReference type="SUPFAM" id="SSF49785">
    <property type="entry name" value="Galactose-binding domain-like"/>
    <property type="match status" value="1"/>
</dbReference>
<gene>
    <name evidence="6" type="ORF">K1F36_17805</name>
</gene>
<dbReference type="Proteomes" id="UP001196136">
    <property type="component" value="Unassembled WGS sequence"/>
</dbReference>
<keyword evidence="7" id="KW-1185">Reference proteome</keyword>
<dbReference type="PANTHER" id="PTHR42732:SF2">
    <property type="entry name" value="BETA-MANNOSIDASE"/>
    <property type="match status" value="1"/>
</dbReference>
<comment type="caution">
    <text evidence="6">The sequence shown here is derived from an EMBL/GenBank/DDBJ whole genome shotgun (WGS) entry which is preliminary data.</text>
</comment>
<dbReference type="InterPro" id="IPR054593">
    <property type="entry name" value="Beta-mannosidase-like_N2"/>
</dbReference>
<evidence type="ECO:0000259" key="5">
    <source>
        <dbReference type="Pfam" id="PF22666"/>
    </source>
</evidence>
<feature type="domain" description="Glycoside hydrolase family 2 immunoglobulin-like beta-sandwich" evidence="4">
    <location>
        <begin position="197"/>
        <end position="288"/>
    </location>
</feature>
<feature type="domain" description="Beta-mannosidase-like galactose-binding" evidence="5">
    <location>
        <begin position="86"/>
        <end position="166"/>
    </location>
</feature>
<comment type="similarity">
    <text evidence="1">Belongs to the glycosyl hydrolase 2 family.</text>
</comment>
<dbReference type="InterPro" id="IPR051913">
    <property type="entry name" value="GH2_Domain-Containing"/>
</dbReference>
<dbReference type="InterPro" id="IPR036156">
    <property type="entry name" value="Beta-gal/glucu_dom_sf"/>
</dbReference>
<proteinExistence type="inferred from homology"/>
<evidence type="ECO:0000256" key="1">
    <source>
        <dbReference type="ARBA" id="ARBA00007401"/>
    </source>
</evidence>
<keyword evidence="3" id="KW-0326">Glycosidase</keyword>
<dbReference type="SUPFAM" id="SSF49303">
    <property type="entry name" value="beta-Galactosidase/glucuronidase domain"/>
    <property type="match status" value="1"/>
</dbReference>
<dbReference type="EMBL" id="JAHZSV010000040">
    <property type="protein sequence ID" value="MBW8201681.1"/>
    <property type="molecule type" value="Genomic_DNA"/>
</dbReference>
<dbReference type="Pfam" id="PF00703">
    <property type="entry name" value="Glyco_hydro_2"/>
    <property type="match status" value="1"/>
</dbReference>
<dbReference type="PANTHER" id="PTHR42732">
    <property type="entry name" value="BETA-GALACTOSIDASE"/>
    <property type="match status" value="1"/>
</dbReference>